<dbReference type="EMBL" id="JBHTCJ010000018">
    <property type="protein sequence ID" value="MFC7344657.1"/>
    <property type="molecule type" value="Genomic_DNA"/>
</dbReference>
<feature type="transmembrane region" description="Helical" evidence="1">
    <location>
        <begin position="37"/>
        <end position="61"/>
    </location>
</feature>
<organism evidence="2 3">
    <name type="scientific">Saccharopolyspora griseoalba</name>
    <dbReference type="NCBI Taxonomy" id="1431848"/>
    <lineage>
        <taxon>Bacteria</taxon>
        <taxon>Bacillati</taxon>
        <taxon>Actinomycetota</taxon>
        <taxon>Actinomycetes</taxon>
        <taxon>Pseudonocardiales</taxon>
        <taxon>Pseudonocardiaceae</taxon>
        <taxon>Saccharopolyspora</taxon>
    </lineage>
</organism>
<sequence length="62" mass="6193">MERDPEAVLHAALRARAGGRSGTQRFAAPRGPGPASWLALAALLGLLAGATAAGVTVLYPLG</sequence>
<keyword evidence="1" id="KW-1133">Transmembrane helix</keyword>
<evidence type="ECO:0000313" key="2">
    <source>
        <dbReference type="EMBL" id="MFC7344657.1"/>
    </source>
</evidence>
<gene>
    <name evidence="2" type="ORF">ACFQRI_24890</name>
</gene>
<accession>A0ABW2LU22</accession>
<protein>
    <submittedName>
        <fullName evidence="2">Uncharacterized protein</fullName>
    </submittedName>
</protein>
<dbReference type="RefSeq" id="WP_380672649.1">
    <property type="nucleotide sequence ID" value="NZ_JBHTCJ010000018.1"/>
</dbReference>
<evidence type="ECO:0000313" key="3">
    <source>
        <dbReference type="Proteomes" id="UP001596504"/>
    </source>
</evidence>
<name>A0ABW2LU22_9PSEU</name>
<comment type="caution">
    <text evidence="2">The sequence shown here is derived from an EMBL/GenBank/DDBJ whole genome shotgun (WGS) entry which is preliminary data.</text>
</comment>
<keyword evidence="1" id="KW-0472">Membrane</keyword>
<dbReference type="Proteomes" id="UP001596504">
    <property type="component" value="Unassembled WGS sequence"/>
</dbReference>
<evidence type="ECO:0000256" key="1">
    <source>
        <dbReference type="SAM" id="Phobius"/>
    </source>
</evidence>
<proteinExistence type="predicted"/>
<keyword evidence="1" id="KW-0812">Transmembrane</keyword>
<reference evidence="3" key="1">
    <citation type="journal article" date="2019" name="Int. J. Syst. Evol. Microbiol.">
        <title>The Global Catalogue of Microorganisms (GCM) 10K type strain sequencing project: providing services to taxonomists for standard genome sequencing and annotation.</title>
        <authorList>
            <consortium name="The Broad Institute Genomics Platform"/>
            <consortium name="The Broad Institute Genome Sequencing Center for Infectious Disease"/>
            <person name="Wu L."/>
            <person name="Ma J."/>
        </authorList>
    </citation>
    <scope>NUCLEOTIDE SEQUENCE [LARGE SCALE GENOMIC DNA]</scope>
    <source>
        <strain evidence="3">WLHS5</strain>
    </source>
</reference>
<keyword evidence="3" id="KW-1185">Reference proteome</keyword>